<dbReference type="EMBL" id="JBHFFA010000007">
    <property type="protein sequence ID" value="KAL2612793.1"/>
    <property type="molecule type" value="Genomic_DNA"/>
</dbReference>
<evidence type="ECO:0000313" key="2">
    <source>
        <dbReference type="EMBL" id="KAL2612793.1"/>
    </source>
</evidence>
<gene>
    <name evidence="2" type="ORF">R1flu_024485</name>
</gene>
<reference evidence="2 3" key="1">
    <citation type="submission" date="2024-09" db="EMBL/GenBank/DDBJ databases">
        <title>Chromosome-scale assembly of Riccia fluitans.</title>
        <authorList>
            <person name="Paukszto L."/>
            <person name="Sawicki J."/>
            <person name="Karawczyk K."/>
            <person name="Piernik-Szablinska J."/>
            <person name="Szczecinska M."/>
            <person name="Mazdziarz M."/>
        </authorList>
    </citation>
    <scope>NUCLEOTIDE SEQUENCE [LARGE SCALE GENOMIC DNA]</scope>
    <source>
        <strain evidence="2">Rf_01</strain>
        <tissue evidence="2">Aerial parts of the thallus</tissue>
    </source>
</reference>
<feature type="chain" id="PRO_5044841383" evidence="1">
    <location>
        <begin position="27"/>
        <end position="90"/>
    </location>
</feature>
<organism evidence="2 3">
    <name type="scientific">Riccia fluitans</name>
    <dbReference type="NCBI Taxonomy" id="41844"/>
    <lineage>
        <taxon>Eukaryota</taxon>
        <taxon>Viridiplantae</taxon>
        <taxon>Streptophyta</taxon>
        <taxon>Embryophyta</taxon>
        <taxon>Marchantiophyta</taxon>
        <taxon>Marchantiopsida</taxon>
        <taxon>Marchantiidae</taxon>
        <taxon>Marchantiales</taxon>
        <taxon>Ricciaceae</taxon>
        <taxon>Riccia</taxon>
    </lineage>
</organism>
<name>A0ABD1XZ51_9MARC</name>
<keyword evidence="1" id="KW-0732">Signal</keyword>
<protein>
    <submittedName>
        <fullName evidence="2">Uncharacterized protein</fullName>
    </submittedName>
</protein>
<feature type="signal peptide" evidence="1">
    <location>
        <begin position="1"/>
        <end position="26"/>
    </location>
</feature>
<sequence>MRLGRTRGGAAFIAVLFASVFSVAGAAGILKAPFKPQDVLPLLPHSISWPVLKSLNNTLDILPQFVGAVTEILKKGSVKAQTPSPSSHDL</sequence>
<accession>A0ABD1XZ51</accession>
<evidence type="ECO:0000256" key="1">
    <source>
        <dbReference type="SAM" id="SignalP"/>
    </source>
</evidence>
<dbReference type="Proteomes" id="UP001605036">
    <property type="component" value="Unassembled WGS sequence"/>
</dbReference>
<evidence type="ECO:0000313" key="3">
    <source>
        <dbReference type="Proteomes" id="UP001605036"/>
    </source>
</evidence>
<keyword evidence="3" id="KW-1185">Reference proteome</keyword>
<comment type="caution">
    <text evidence="2">The sequence shown here is derived from an EMBL/GenBank/DDBJ whole genome shotgun (WGS) entry which is preliminary data.</text>
</comment>
<dbReference type="AlphaFoldDB" id="A0ABD1XZ51"/>
<proteinExistence type="predicted"/>